<reference evidence="5" key="1">
    <citation type="submission" date="2022-08" db="EMBL/GenBank/DDBJ databases">
        <title>Novel sulfate-reducing endosymbionts in the free-living metamonad Anaeramoeba.</title>
        <authorList>
            <person name="Jerlstrom-Hultqvist J."/>
            <person name="Cepicka I."/>
            <person name="Gallot-Lavallee L."/>
            <person name="Salas-Leiva D."/>
            <person name="Curtis B.A."/>
            <person name="Zahonova K."/>
            <person name="Pipaliya S."/>
            <person name="Dacks J."/>
            <person name="Roger A.J."/>
        </authorList>
    </citation>
    <scope>NUCLEOTIDE SEQUENCE</scope>
    <source>
        <strain evidence="5">Schooner1</strain>
    </source>
</reference>
<evidence type="ECO:0000259" key="4">
    <source>
        <dbReference type="Pfam" id="PF00808"/>
    </source>
</evidence>
<evidence type="ECO:0000256" key="3">
    <source>
        <dbReference type="SAM" id="MobiDB-lite"/>
    </source>
</evidence>
<comment type="subcellular location">
    <subcellularLocation>
        <location evidence="1">Nucleus</location>
    </subcellularLocation>
</comment>
<feature type="compositionally biased region" description="Basic and acidic residues" evidence="3">
    <location>
        <begin position="106"/>
        <end position="125"/>
    </location>
</feature>
<dbReference type="EMBL" id="JAOAOG010000325">
    <property type="protein sequence ID" value="KAJ6228789.1"/>
    <property type="molecule type" value="Genomic_DNA"/>
</dbReference>
<evidence type="ECO:0000256" key="2">
    <source>
        <dbReference type="ARBA" id="ARBA00023242"/>
    </source>
</evidence>
<sequence>MEFVPTATITKLARNRLKSMDKRNRIEKNAKTYLLRSVTGFIYFINTFAIEESKKRGVKTLQPKDLYDALKMTGFEEFVQPTQQTIEKHKEIEKLKKEKKKEEKLKDIEEEKLKEKEKENENENENKEEEN</sequence>
<dbReference type="InterPro" id="IPR003958">
    <property type="entry name" value="CBFA_NFYB_domain"/>
</dbReference>
<name>A0ABQ8X8C9_9EUKA</name>
<evidence type="ECO:0000313" key="6">
    <source>
        <dbReference type="Proteomes" id="UP001150062"/>
    </source>
</evidence>
<dbReference type="Proteomes" id="UP001150062">
    <property type="component" value="Unassembled WGS sequence"/>
</dbReference>
<dbReference type="PANTHER" id="PTHR46172:SF1">
    <property type="entry name" value="DNA POLYMERASE EPSILON SUBUNIT 3"/>
    <property type="match status" value="1"/>
</dbReference>
<accession>A0ABQ8X8C9</accession>
<dbReference type="InterPro" id="IPR051377">
    <property type="entry name" value="DNA_Pol-Epsilon_Subunit"/>
</dbReference>
<feature type="region of interest" description="Disordered" evidence="3">
    <location>
        <begin position="106"/>
        <end position="131"/>
    </location>
</feature>
<dbReference type="Gene3D" id="1.10.20.10">
    <property type="entry name" value="Histone, subunit A"/>
    <property type="match status" value="1"/>
</dbReference>
<evidence type="ECO:0000313" key="5">
    <source>
        <dbReference type="EMBL" id="KAJ6228789.1"/>
    </source>
</evidence>
<protein>
    <submittedName>
        <fullName evidence="5">DNA polymerase epsilon subunit 3</fullName>
    </submittedName>
</protein>
<keyword evidence="6" id="KW-1185">Reference proteome</keyword>
<dbReference type="SUPFAM" id="SSF47113">
    <property type="entry name" value="Histone-fold"/>
    <property type="match status" value="1"/>
</dbReference>
<evidence type="ECO:0000256" key="1">
    <source>
        <dbReference type="ARBA" id="ARBA00004123"/>
    </source>
</evidence>
<feature type="domain" description="Transcription factor CBF/NF-Y/archaeal histone" evidence="4">
    <location>
        <begin position="4"/>
        <end position="70"/>
    </location>
</feature>
<dbReference type="InterPro" id="IPR009072">
    <property type="entry name" value="Histone-fold"/>
</dbReference>
<gene>
    <name evidence="5" type="ORF">M0813_08282</name>
</gene>
<comment type="caution">
    <text evidence="5">The sequence shown here is derived from an EMBL/GenBank/DDBJ whole genome shotgun (WGS) entry which is preliminary data.</text>
</comment>
<dbReference type="Pfam" id="PF00808">
    <property type="entry name" value="CBFD_NFYB_HMF"/>
    <property type="match status" value="1"/>
</dbReference>
<dbReference type="PANTHER" id="PTHR46172">
    <property type="entry name" value="DNA POLYMERASE EPSILON SUBUNIT 3"/>
    <property type="match status" value="1"/>
</dbReference>
<keyword evidence="2" id="KW-0539">Nucleus</keyword>
<proteinExistence type="predicted"/>
<organism evidence="5 6">
    <name type="scientific">Anaeramoeba flamelloides</name>
    <dbReference type="NCBI Taxonomy" id="1746091"/>
    <lineage>
        <taxon>Eukaryota</taxon>
        <taxon>Metamonada</taxon>
        <taxon>Anaeramoebidae</taxon>
        <taxon>Anaeramoeba</taxon>
    </lineage>
</organism>